<feature type="domain" description="SseB protein N-terminal" evidence="1">
    <location>
        <begin position="186"/>
        <end position="309"/>
    </location>
</feature>
<protein>
    <recommendedName>
        <fullName evidence="1">SseB protein N-terminal domain-containing protein</fullName>
    </recommendedName>
</protein>
<keyword evidence="3" id="KW-1185">Reference proteome</keyword>
<dbReference type="Pfam" id="PF07179">
    <property type="entry name" value="SseB"/>
    <property type="match status" value="1"/>
</dbReference>
<evidence type="ECO:0000259" key="1">
    <source>
        <dbReference type="Pfam" id="PF07179"/>
    </source>
</evidence>
<sequence>MTETTRFAPEERPAKIQEALNAIGSWLLATVQAEPGWNELVLDIKPLTDSVFVRVVESRDDQDYVGSVGPLKSTSKALPEIHKLQQAAYDEVEGTWFTATVVVAAKDWPNPQYQIGAAYNRQEEPQDWEGEGRLTARELRAHLAEFPRAEERIPDWARQRLEGRRTGGSSGRGEDAEVPNPYLVVALEAIEPGRRTDSGVVNVLRASLGGEILMDITGSELVAEGQNPAGPQSRIEYKTLILSNGMRAVCAFSSSEHLLNHAEATSPDVQPLMMRENATKILMDFVQDSSTDLLVIDPGTDHETFIEKPQAGWVLSTPFNDSAKRALMTGDMQLLLSSLAAPGAFLLMGVRPGTDTPIFVPSTGDEDPDTMLAFTSAAEVAAVDPSLEVRSAPALEVLKFAQQMNATGIRINAANPSATLPIEQVRELISLVENSQA</sequence>
<accession>A0A917IR73</accession>
<name>A0A917IR73_9MICC</name>
<organism evidence="2 3">
    <name type="scientific">Rothia aerolata</name>
    <dbReference type="NCBI Taxonomy" id="1812262"/>
    <lineage>
        <taxon>Bacteria</taxon>
        <taxon>Bacillati</taxon>
        <taxon>Actinomycetota</taxon>
        <taxon>Actinomycetes</taxon>
        <taxon>Micrococcales</taxon>
        <taxon>Micrococcaceae</taxon>
        <taxon>Rothia</taxon>
    </lineage>
</organism>
<evidence type="ECO:0000313" key="2">
    <source>
        <dbReference type="EMBL" id="GGH60907.1"/>
    </source>
</evidence>
<proteinExistence type="predicted"/>
<evidence type="ECO:0000313" key="3">
    <source>
        <dbReference type="Proteomes" id="UP000600171"/>
    </source>
</evidence>
<dbReference type="EMBL" id="BMDC01000001">
    <property type="protein sequence ID" value="GGH60907.1"/>
    <property type="molecule type" value="Genomic_DNA"/>
</dbReference>
<comment type="caution">
    <text evidence="2">The sequence shown here is derived from an EMBL/GenBank/DDBJ whole genome shotgun (WGS) entry which is preliminary data.</text>
</comment>
<gene>
    <name evidence="2" type="ORF">GCM10007359_09570</name>
</gene>
<reference evidence="2 3" key="1">
    <citation type="journal article" date="2014" name="Int. J. Syst. Evol. Microbiol.">
        <title>Complete genome sequence of Corynebacterium casei LMG S-19264T (=DSM 44701T), isolated from a smear-ripened cheese.</title>
        <authorList>
            <consortium name="US DOE Joint Genome Institute (JGI-PGF)"/>
            <person name="Walter F."/>
            <person name="Albersmeier A."/>
            <person name="Kalinowski J."/>
            <person name="Ruckert C."/>
        </authorList>
    </citation>
    <scope>NUCLEOTIDE SEQUENCE [LARGE SCALE GENOMIC DNA]</scope>
    <source>
        <strain evidence="2 3">CCM 8669</strain>
    </source>
</reference>
<dbReference type="InterPro" id="IPR009839">
    <property type="entry name" value="SseB_N"/>
</dbReference>
<dbReference type="Proteomes" id="UP000600171">
    <property type="component" value="Unassembled WGS sequence"/>
</dbReference>
<dbReference type="AlphaFoldDB" id="A0A917IR73"/>
<dbReference type="RefSeq" id="WP_188359153.1">
    <property type="nucleotide sequence ID" value="NZ_BMDC01000001.1"/>
</dbReference>